<name>A0A1Y1I249_KLENI</name>
<dbReference type="OrthoDB" id="188035at2759"/>
<feature type="transmembrane region" description="Helical" evidence="1">
    <location>
        <begin position="145"/>
        <end position="167"/>
    </location>
</feature>
<reference evidence="2 3" key="1">
    <citation type="journal article" date="2014" name="Nat. Commun.">
        <title>Klebsormidium flaccidum genome reveals primary factors for plant terrestrial adaptation.</title>
        <authorList>
            <person name="Hori K."/>
            <person name="Maruyama F."/>
            <person name="Fujisawa T."/>
            <person name="Togashi T."/>
            <person name="Yamamoto N."/>
            <person name="Seo M."/>
            <person name="Sato S."/>
            <person name="Yamada T."/>
            <person name="Mori H."/>
            <person name="Tajima N."/>
            <person name="Moriyama T."/>
            <person name="Ikeuchi M."/>
            <person name="Watanabe M."/>
            <person name="Wada H."/>
            <person name="Kobayashi K."/>
            <person name="Saito M."/>
            <person name="Masuda T."/>
            <person name="Sasaki-Sekimoto Y."/>
            <person name="Mashiguchi K."/>
            <person name="Awai K."/>
            <person name="Shimojima M."/>
            <person name="Masuda S."/>
            <person name="Iwai M."/>
            <person name="Nobusawa T."/>
            <person name="Narise T."/>
            <person name="Kondo S."/>
            <person name="Saito H."/>
            <person name="Sato R."/>
            <person name="Murakawa M."/>
            <person name="Ihara Y."/>
            <person name="Oshima-Yamada Y."/>
            <person name="Ohtaka K."/>
            <person name="Satoh M."/>
            <person name="Sonobe K."/>
            <person name="Ishii M."/>
            <person name="Ohtani R."/>
            <person name="Kanamori-Sato M."/>
            <person name="Honoki R."/>
            <person name="Miyazaki D."/>
            <person name="Mochizuki H."/>
            <person name="Umetsu J."/>
            <person name="Higashi K."/>
            <person name="Shibata D."/>
            <person name="Kamiya Y."/>
            <person name="Sato N."/>
            <person name="Nakamura Y."/>
            <person name="Tabata S."/>
            <person name="Ida S."/>
            <person name="Kurokawa K."/>
            <person name="Ohta H."/>
        </authorList>
    </citation>
    <scope>NUCLEOTIDE SEQUENCE [LARGE SCALE GENOMIC DNA]</scope>
    <source>
        <strain evidence="2 3">NIES-2285</strain>
    </source>
</reference>
<feature type="transmembrane region" description="Helical" evidence="1">
    <location>
        <begin position="117"/>
        <end position="138"/>
    </location>
</feature>
<gene>
    <name evidence="2" type="ORF">KFL_001250230</name>
</gene>
<dbReference type="AlphaFoldDB" id="A0A1Y1I249"/>
<feature type="transmembrane region" description="Helical" evidence="1">
    <location>
        <begin position="52"/>
        <end position="73"/>
    </location>
</feature>
<keyword evidence="1" id="KW-0812">Transmembrane</keyword>
<keyword evidence="3" id="KW-1185">Reference proteome</keyword>
<feature type="transmembrane region" description="Helical" evidence="1">
    <location>
        <begin position="252"/>
        <end position="272"/>
    </location>
</feature>
<dbReference type="PANTHER" id="PTHR18640:SF14">
    <property type="entry name" value="SODIUM BILE ACID SYMPORTER FAMILY"/>
    <property type="match status" value="1"/>
</dbReference>
<feature type="transmembrane region" description="Helical" evidence="1">
    <location>
        <begin position="183"/>
        <end position="202"/>
    </location>
</feature>
<accession>A0A1Y1I249</accession>
<organism evidence="2 3">
    <name type="scientific">Klebsormidium nitens</name>
    <name type="common">Green alga</name>
    <name type="synonym">Ulothrix nitens</name>
    <dbReference type="NCBI Taxonomy" id="105231"/>
    <lineage>
        <taxon>Eukaryota</taxon>
        <taxon>Viridiplantae</taxon>
        <taxon>Streptophyta</taxon>
        <taxon>Klebsormidiophyceae</taxon>
        <taxon>Klebsormidiales</taxon>
        <taxon>Klebsormidiaceae</taxon>
        <taxon>Klebsormidium</taxon>
    </lineage>
</organism>
<keyword evidence="1" id="KW-0472">Membrane</keyword>
<sequence>MATEKPEWKIILEGLRASLLKNYLPFAFFVALLVALAWPLPGEKVLEPEVAGVHVITFVCICIVFFISGLTLRTDELKKSLTRRTIFGTVFGFLSIVALTPLLAYGVRDLPFSPREFATGLAIFCMMPTTLGVGVSLVTSAKGNVALAIFLTVGTNILGVVLIPLWLRAVLTGAKHGVENLNISYLDLFLKLLLSFTVPTVVGKALREYCPGVLPFVRAHKTALSLFSNTILAVIIWQTISSGREILVNAKFGDVLLVIVATTLIHFIYLLFNALVLYGMRVPPFEGVSVLIMASQKSAPVAVSVITFITSDAATQGILAVPCVIGQLMQIFVGQPLANYLAGRIKRWDTEQAEIQRAQAGEAKPEMKAEDVP</sequence>
<dbReference type="EMBL" id="DF237074">
    <property type="protein sequence ID" value="GAQ82826.1"/>
    <property type="molecule type" value="Genomic_DNA"/>
</dbReference>
<dbReference type="OMA" id="NCAPATI"/>
<evidence type="ECO:0000313" key="3">
    <source>
        <dbReference type="Proteomes" id="UP000054558"/>
    </source>
</evidence>
<feature type="transmembrane region" description="Helical" evidence="1">
    <location>
        <begin position="20"/>
        <end position="40"/>
    </location>
</feature>
<feature type="transmembrane region" description="Helical" evidence="1">
    <location>
        <begin position="85"/>
        <end position="105"/>
    </location>
</feature>
<dbReference type="Pfam" id="PF13593">
    <property type="entry name" value="SBF_like"/>
    <property type="match status" value="1"/>
</dbReference>
<dbReference type="InterPro" id="IPR038770">
    <property type="entry name" value="Na+/solute_symporter_sf"/>
</dbReference>
<feature type="transmembrane region" description="Helical" evidence="1">
    <location>
        <begin position="223"/>
        <end position="240"/>
    </location>
</feature>
<evidence type="ECO:0000256" key="1">
    <source>
        <dbReference type="SAM" id="Phobius"/>
    </source>
</evidence>
<dbReference type="Gene3D" id="1.20.1530.20">
    <property type="match status" value="1"/>
</dbReference>
<dbReference type="InterPro" id="IPR016833">
    <property type="entry name" value="Put_Na-Bile_cotransptr"/>
</dbReference>
<proteinExistence type="predicted"/>
<evidence type="ECO:0000313" key="2">
    <source>
        <dbReference type="EMBL" id="GAQ82826.1"/>
    </source>
</evidence>
<protein>
    <submittedName>
        <fullName evidence="2">Sodium Bile acid symporter family</fullName>
    </submittedName>
</protein>
<keyword evidence="1" id="KW-1133">Transmembrane helix</keyword>
<dbReference type="PANTHER" id="PTHR18640">
    <property type="entry name" value="SOLUTE CARRIER FAMILY 10 MEMBER 7"/>
    <property type="match status" value="1"/>
</dbReference>
<dbReference type="Proteomes" id="UP000054558">
    <property type="component" value="Unassembled WGS sequence"/>
</dbReference>